<keyword evidence="3 6" id="KW-0238">DNA-binding</keyword>
<evidence type="ECO:0000259" key="5">
    <source>
        <dbReference type="PROSITE" id="PS50931"/>
    </source>
</evidence>
<evidence type="ECO:0000313" key="6">
    <source>
        <dbReference type="EMBL" id="SFF06524.1"/>
    </source>
</evidence>
<dbReference type="Pfam" id="PF03466">
    <property type="entry name" value="LysR_substrate"/>
    <property type="match status" value="1"/>
</dbReference>
<name>A0A1I2FM00_9BACL</name>
<dbReference type="InterPro" id="IPR000847">
    <property type="entry name" value="LysR_HTH_N"/>
</dbReference>
<dbReference type="GO" id="GO:0003677">
    <property type="term" value="F:DNA binding"/>
    <property type="evidence" value="ECO:0007669"/>
    <property type="project" value="UniProtKB-KW"/>
</dbReference>
<dbReference type="GO" id="GO:0032993">
    <property type="term" value="C:protein-DNA complex"/>
    <property type="evidence" value="ECO:0007669"/>
    <property type="project" value="TreeGrafter"/>
</dbReference>
<dbReference type="CDD" id="cd05466">
    <property type="entry name" value="PBP2_LTTR_substrate"/>
    <property type="match status" value="1"/>
</dbReference>
<dbReference type="Proteomes" id="UP000198855">
    <property type="component" value="Unassembled WGS sequence"/>
</dbReference>
<dbReference type="InterPro" id="IPR036388">
    <property type="entry name" value="WH-like_DNA-bd_sf"/>
</dbReference>
<dbReference type="PANTHER" id="PTHR30346">
    <property type="entry name" value="TRANSCRIPTIONAL DUAL REGULATOR HCAR-RELATED"/>
    <property type="match status" value="1"/>
</dbReference>
<dbReference type="AlphaFoldDB" id="A0A1I2FM00"/>
<dbReference type="EMBL" id="FOMT01000005">
    <property type="protein sequence ID" value="SFF06524.1"/>
    <property type="molecule type" value="Genomic_DNA"/>
</dbReference>
<proteinExistence type="inferred from homology"/>
<dbReference type="InterPro" id="IPR036390">
    <property type="entry name" value="WH_DNA-bd_sf"/>
</dbReference>
<dbReference type="InterPro" id="IPR005119">
    <property type="entry name" value="LysR_subst-bd"/>
</dbReference>
<gene>
    <name evidence="6" type="ORF">SAMN05216378_4944</name>
</gene>
<dbReference type="STRING" id="1045775.SAMN05216378_4944"/>
<dbReference type="SUPFAM" id="SSF46785">
    <property type="entry name" value="Winged helix' DNA-binding domain"/>
    <property type="match status" value="1"/>
</dbReference>
<evidence type="ECO:0000256" key="4">
    <source>
        <dbReference type="ARBA" id="ARBA00023163"/>
    </source>
</evidence>
<dbReference type="Pfam" id="PF00126">
    <property type="entry name" value="HTH_1"/>
    <property type="match status" value="1"/>
</dbReference>
<dbReference type="SUPFAM" id="SSF53850">
    <property type="entry name" value="Periplasmic binding protein-like II"/>
    <property type="match status" value="1"/>
</dbReference>
<dbReference type="GO" id="GO:0003700">
    <property type="term" value="F:DNA-binding transcription factor activity"/>
    <property type="evidence" value="ECO:0007669"/>
    <property type="project" value="InterPro"/>
</dbReference>
<feature type="domain" description="HTH lysR-type" evidence="5">
    <location>
        <begin position="1"/>
        <end position="58"/>
    </location>
</feature>
<evidence type="ECO:0000313" key="7">
    <source>
        <dbReference type="Proteomes" id="UP000198855"/>
    </source>
</evidence>
<dbReference type="PANTHER" id="PTHR30346:SF28">
    <property type="entry name" value="HTH-TYPE TRANSCRIPTIONAL REGULATOR CYNR"/>
    <property type="match status" value="1"/>
</dbReference>
<comment type="similarity">
    <text evidence="1">Belongs to the LysR transcriptional regulatory family.</text>
</comment>
<reference evidence="7" key="1">
    <citation type="submission" date="2016-10" db="EMBL/GenBank/DDBJ databases">
        <authorList>
            <person name="Varghese N."/>
            <person name="Submissions S."/>
        </authorList>
    </citation>
    <scope>NUCLEOTIDE SEQUENCE [LARGE SCALE GENOMIC DNA]</scope>
    <source>
        <strain evidence="7">CGMCC 1.10784</strain>
    </source>
</reference>
<evidence type="ECO:0000256" key="1">
    <source>
        <dbReference type="ARBA" id="ARBA00009437"/>
    </source>
</evidence>
<keyword evidence="2" id="KW-0805">Transcription regulation</keyword>
<evidence type="ECO:0000256" key="3">
    <source>
        <dbReference type="ARBA" id="ARBA00023125"/>
    </source>
</evidence>
<sequence length="297" mass="33052">MELRQLQYVIQIAIEKNFSRAAEKLHIAQPSLSQQLSKLEQELGVLLFRRTTNSVELTQAGQVFVDKSQSILDAIEQLKQEMDDMAQMKRGRLVVGTLPITGSHILPLVLPVFGELYPQIEVILVEDTTLKLEQLTANGGTDISLLTLPLVDQSLEWESLMEEEICLAVPPNHPLAGRKDEISIEELREEPFVGLKKGQGFRQILVNLCQQAGFTPNIVFESSNIETVQSLIAGGMGITFVPKMLTRAAGGEFVPVYLSLKDHPSRTLIIASRKGRYLSKAAVAFIETMNKTISHYK</sequence>
<dbReference type="RefSeq" id="WP_091189072.1">
    <property type="nucleotide sequence ID" value="NZ_FOMT01000005.1"/>
</dbReference>
<keyword evidence="4" id="KW-0804">Transcription</keyword>
<dbReference type="Gene3D" id="3.40.190.290">
    <property type="match status" value="1"/>
</dbReference>
<protein>
    <submittedName>
        <fullName evidence="6">DNA-binding transcriptional regulator, LysR family</fullName>
    </submittedName>
</protein>
<dbReference type="OrthoDB" id="9803735at2"/>
<dbReference type="FunFam" id="1.10.10.10:FF:000001">
    <property type="entry name" value="LysR family transcriptional regulator"/>
    <property type="match status" value="1"/>
</dbReference>
<dbReference type="PROSITE" id="PS50931">
    <property type="entry name" value="HTH_LYSR"/>
    <property type="match status" value="1"/>
</dbReference>
<organism evidence="6 7">
    <name type="scientific">Paenibacillus catalpae</name>
    <dbReference type="NCBI Taxonomy" id="1045775"/>
    <lineage>
        <taxon>Bacteria</taxon>
        <taxon>Bacillati</taxon>
        <taxon>Bacillota</taxon>
        <taxon>Bacilli</taxon>
        <taxon>Bacillales</taxon>
        <taxon>Paenibacillaceae</taxon>
        <taxon>Paenibacillus</taxon>
    </lineage>
</organism>
<dbReference type="PRINTS" id="PR00039">
    <property type="entry name" value="HTHLYSR"/>
</dbReference>
<evidence type="ECO:0000256" key="2">
    <source>
        <dbReference type="ARBA" id="ARBA00023015"/>
    </source>
</evidence>
<accession>A0A1I2FM00</accession>
<dbReference type="Gene3D" id="1.10.10.10">
    <property type="entry name" value="Winged helix-like DNA-binding domain superfamily/Winged helix DNA-binding domain"/>
    <property type="match status" value="1"/>
</dbReference>
<keyword evidence="7" id="KW-1185">Reference proteome</keyword>